<feature type="region of interest" description="Disordered" evidence="1">
    <location>
        <begin position="14"/>
        <end position="46"/>
    </location>
</feature>
<protein>
    <recommendedName>
        <fullName evidence="2">SPRY domain-containing protein</fullName>
    </recommendedName>
</protein>
<evidence type="ECO:0000313" key="4">
    <source>
        <dbReference type="Proteomes" id="UP001620626"/>
    </source>
</evidence>
<sequence>MSFPTNVATINEISHLTTDQQQNSVPKHPRSQNDVGAETAGPKCPRSQNNLAEMPTFSLATETHNGTGYLLTIGQRQIDQNTTEQNVSKFGAVSCANCLKEKAKNEKMHEQLFQRQEQMLAKIDELQKSVFALKEGQSSIVSAVEKQFSSLCTKLDNKINDLQNSSTALIGVQKDMQKSVNRFIGPDYSELTKMYSNCWDAAACHINLVVSDSASNNAAQNKAQRKSNNSGILPTLPGYVRKSVVVKHNGKNSGFCSVFAKMSIPNGSFFYYEVTILHKHYDFGMHIGIATKQMPLHSCVGCHEGSYAYDDNGKFLGSGALLDGTSGRIGSLYYDDLFSAGTSGQSKTAAGSSCDSANAIDGTPSLDVGDVVGCGVNRVSGRITYTLNGRHLGSVNVSANASSVELFPCVSLCWPDPCNTHAIHRKMVNEKFTLNEYPAPVLDREAEGGSRVRIGDDP</sequence>
<keyword evidence="4" id="KW-1185">Reference proteome</keyword>
<feature type="compositionally biased region" description="Polar residues" evidence="1">
    <location>
        <begin position="14"/>
        <end position="25"/>
    </location>
</feature>
<gene>
    <name evidence="3" type="ORF">niasHT_038874</name>
</gene>
<dbReference type="InterPro" id="IPR003877">
    <property type="entry name" value="SPRY_dom"/>
</dbReference>
<dbReference type="SUPFAM" id="SSF49899">
    <property type="entry name" value="Concanavalin A-like lectins/glucanases"/>
    <property type="match status" value="1"/>
</dbReference>
<comment type="caution">
    <text evidence="3">The sequence shown here is derived from an EMBL/GenBank/DDBJ whole genome shotgun (WGS) entry which is preliminary data.</text>
</comment>
<dbReference type="Proteomes" id="UP001620626">
    <property type="component" value="Unassembled WGS sequence"/>
</dbReference>
<organism evidence="3 4">
    <name type="scientific">Heterodera trifolii</name>
    <dbReference type="NCBI Taxonomy" id="157864"/>
    <lineage>
        <taxon>Eukaryota</taxon>
        <taxon>Metazoa</taxon>
        <taxon>Ecdysozoa</taxon>
        <taxon>Nematoda</taxon>
        <taxon>Chromadorea</taxon>
        <taxon>Rhabditida</taxon>
        <taxon>Tylenchina</taxon>
        <taxon>Tylenchomorpha</taxon>
        <taxon>Tylenchoidea</taxon>
        <taxon>Heteroderidae</taxon>
        <taxon>Heteroderinae</taxon>
        <taxon>Heterodera</taxon>
    </lineage>
</organism>
<feature type="domain" description="SPRY" evidence="2">
    <location>
        <begin position="267"/>
        <end position="428"/>
    </location>
</feature>
<dbReference type="Pfam" id="PF00622">
    <property type="entry name" value="SPRY"/>
    <property type="match status" value="1"/>
</dbReference>
<evidence type="ECO:0000313" key="3">
    <source>
        <dbReference type="EMBL" id="KAL3080437.1"/>
    </source>
</evidence>
<dbReference type="AlphaFoldDB" id="A0ABD2IJZ1"/>
<dbReference type="SMART" id="SM00449">
    <property type="entry name" value="SPRY"/>
    <property type="match status" value="1"/>
</dbReference>
<dbReference type="CDD" id="cd12885">
    <property type="entry name" value="SPRY_RanBP_like"/>
    <property type="match status" value="1"/>
</dbReference>
<name>A0ABD2IJZ1_9BILA</name>
<evidence type="ECO:0000259" key="2">
    <source>
        <dbReference type="SMART" id="SM00449"/>
    </source>
</evidence>
<accession>A0ABD2IJZ1</accession>
<dbReference type="EMBL" id="JBICBT010001160">
    <property type="protein sequence ID" value="KAL3080437.1"/>
    <property type="molecule type" value="Genomic_DNA"/>
</dbReference>
<dbReference type="InterPro" id="IPR044736">
    <property type="entry name" value="Gid1/RanBPM/SPLA_SPRY"/>
</dbReference>
<reference evidence="3 4" key="1">
    <citation type="submission" date="2024-10" db="EMBL/GenBank/DDBJ databases">
        <authorList>
            <person name="Kim D."/>
        </authorList>
    </citation>
    <scope>NUCLEOTIDE SEQUENCE [LARGE SCALE GENOMIC DNA]</scope>
    <source>
        <strain evidence="3">BH-2024</strain>
    </source>
</reference>
<evidence type="ECO:0000256" key="1">
    <source>
        <dbReference type="SAM" id="MobiDB-lite"/>
    </source>
</evidence>
<proteinExistence type="predicted"/>
<dbReference type="InterPro" id="IPR013320">
    <property type="entry name" value="ConA-like_dom_sf"/>
</dbReference>
<dbReference type="InterPro" id="IPR043136">
    <property type="entry name" value="B30.2/SPRY_sf"/>
</dbReference>
<dbReference type="Gene3D" id="2.60.120.920">
    <property type="match status" value="1"/>
</dbReference>